<dbReference type="EMBL" id="MN537976">
    <property type="protein sequence ID" value="QKO01847.1"/>
    <property type="molecule type" value="mRNA"/>
</dbReference>
<dbReference type="GO" id="GO:0007165">
    <property type="term" value="P:signal transduction"/>
    <property type="evidence" value="ECO:0007669"/>
    <property type="project" value="UniProtKB-KW"/>
</dbReference>
<dbReference type="InterPro" id="IPR004117">
    <property type="entry name" value="7tm6_olfct_rcpt"/>
</dbReference>
<accession>A0A6N0A5L8</accession>
<evidence type="ECO:0000256" key="11">
    <source>
        <dbReference type="RuleBase" id="RU351113"/>
    </source>
</evidence>
<evidence type="ECO:0000256" key="5">
    <source>
        <dbReference type="ARBA" id="ARBA00022725"/>
    </source>
</evidence>
<keyword evidence="3 11" id="KW-0716">Sensory transduction</keyword>
<dbReference type="Pfam" id="PF02949">
    <property type="entry name" value="7tm_6"/>
    <property type="match status" value="1"/>
</dbReference>
<dbReference type="PANTHER" id="PTHR21137">
    <property type="entry name" value="ODORANT RECEPTOR"/>
    <property type="match status" value="1"/>
</dbReference>
<keyword evidence="4 11" id="KW-0812">Transmembrane</keyword>
<name>A0A6N0A5L8_9MUSC</name>
<evidence type="ECO:0000256" key="10">
    <source>
        <dbReference type="ARBA" id="ARBA00038679"/>
    </source>
</evidence>
<reference evidence="12" key="1">
    <citation type="journal article" date="2020" name="Front. Physiol.">
        <title>Cloning and Functional Characterization of Three Odorant Receptors From the Chinese Citrus fly Bactrocera minax (Diptera: Tephritidae).</title>
        <authorList>
            <person name="Liu Y."/>
            <person name="Cui Z."/>
            <person name="Wang G."/>
            <person name="Zhou Q."/>
            <person name="Liu Y."/>
        </authorList>
    </citation>
    <scope>NUCLEOTIDE SEQUENCE</scope>
    <source>
        <tissue evidence="12">Antennae</tissue>
    </source>
</reference>
<feature type="transmembrane region" description="Helical" evidence="11">
    <location>
        <begin position="50"/>
        <end position="70"/>
    </location>
</feature>
<feature type="transmembrane region" description="Helical" evidence="11">
    <location>
        <begin position="420"/>
        <end position="441"/>
    </location>
</feature>
<keyword evidence="9 11" id="KW-0807">Transducer</keyword>
<dbReference type="GO" id="GO:0004984">
    <property type="term" value="F:olfactory receptor activity"/>
    <property type="evidence" value="ECO:0007669"/>
    <property type="project" value="InterPro"/>
</dbReference>
<sequence>MLFNPKPLMYPANFRFPLQCIWLKFNGSWPLKPKMSGEFEKYFRLLYSTWAWYVVVMVGITIGFQSAFLVNSFGNIMVTTENGCTTFMGMLNFVRLLHLRLHQREFQQLLAQFVKDIWITSSTYPSVERVCVRNMRVFQVISLLQSCLITMYCILPLVELYMLTVNTEPDILDSVPKPFPYKMLFPYDANHGWRYALTYLFTAYAGICVVTTLFAEDSLFGFFAAYTCGQFRILHTQIDNIIPDSYAATRAGRGTEAVYQRECVRRLDRIAEKHCVLFNFVSRMENFFSPILLVNFLLSSVLICMVGFQLVTGKNMFIGDYVKFLVYILSSLSQLFVLCWNGDNIIQNSLEMANHLYACDWECGVKLAAANANINNMHPDEQMKNLAPIVYYSTNTVFRKKLQFMIMRSHRQTCITAMKFSILSLNSFSGLISSSMSYFALLQSFYENEEN</sequence>
<evidence type="ECO:0000313" key="12">
    <source>
        <dbReference type="EMBL" id="QKO01847.1"/>
    </source>
</evidence>
<evidence type="ECO:0000256" key="1">
    <source>
        <dbReference type="ARBA" id="ARBA00004651"/>
    </source>
</evidence>
<evidence type="ECO:0000256" key="2">
    <source>
        <dbReference type="ARBA" id="ARBA00022475"/>
    </source>
</evidence>
<evidence type="ECO:0000256" key="3">
    <source>
        <dbReference type="ARBA" id="ARBA00022606"/>
    </source>
</evidence>
<dbReference type="AlphaFoldDB" id="A0A6N0A5L8"/>
<comment type="subcellular location">
    <subcellularLocation>
        <location evidence="1 11">Cell membrane</location>
        <topology evidence="1 11">Multi-pass membrane protein</topology>
    </subcellularLocation>
</comment>
<dbReference type="SUPFAM" id="SSF90123">
    <property type="entry name" value="ABC transporter transmembrane region"/>
    <property type="match status" value="1"/>
</dbReference>
<evidence type="ECO:0000256" key="7">
    <source>
        <dbReference type="ARBA" id="ARBA00023136"/>
    </source>
</evidence>
<evidence type="ECO:0000256" key="9">
    <source>
        <dbReference type="ARBA" id="ARBA00023224"/>
    </source>
</evidence>
<comment type="subunit">
    <text evidence="10">Interacts with Orco. Complexes exist early in the endomembrane system in olfactory sensory neurons (OSNs), coupling these complexes to the conserved ciliary trafficking pathway.</text>
</comment>
<keyword evidence="6 11" id="KW-1133">Transmembrane helix</keyword>
<evidence type="ECO:0000256" key="4">
    <source>
        <dbReference type="ARBA" id="ARBA00022692"/>
    </source>
</evidence>
<dbReference type="GO" id="GO:0005549">
    <property type="term" value="F:odorant binding"/>
    <property type="evidence" value="ECO:0007669"/>
    <property type="project" value="InterPro"/>
</dbReference>
<evidence type="ECO:0000256" key="6">
    <source>
        <dbReference type="ARBA" id="ARBA00022989"/>
    </source>
</evidence>
<gene>
    <name evidence="12" type="primary">OR5</name>
</gene>
<organism evidence="12">
    <name type="scientific">Bactrocera minax</name>
    <name type="common">Chinese citrus fly</name>
    <dbReference type="NCBI Taxonomy" id="104690"/>
    <lineage>
        <taxon>Eukaryota</taxon>
        <taxon>Metazoa</taxon>
        <taxon>Ecdysozoa</taxon>
        <taxon>Arthropoda</taxon>
        <taxon>Hexapoda</taxon>
        <taxon>Insecta</taxon>
        <taxon>Pterygota</taxon>
        <taxon>Neoptera</taxon>
        <taxon>Endopterygota</taxon>
        <taxon>Diptera</taxon>
        <taxon>Brachycera</taxon>
        <taxon>Muscomorpha</taxon>
        <taxon>Tephritoidea</taxon>
        <taxon>Tephritidae</taxon>
        <taxon>Bactrocera</taxon>
        <taxon>Tetradacus</taxon>
    </lineage>
</organism>
<keyword evidence="7 11" id="KW-0472">Membrane</keyword>
<comment type="similarity">
    <text evidence="11">Belongs to the insect chemoreceptor superfamily. Heteromeric odorant receptor channel (TC 1.A.69) family.</text>
</comment>
<proteinExistence type="evidence at transcript level"/>
<dbReference type="GO" id="GO:0005886">
    <property type="term" value="C:plasma membrane"/>
    <property type="evidence" value="ECO:0007669"/>
    <property type="project" value="UniProtKB-SubCell"/>
</dbReference>
<feature type="transmembrane region" description="Helical" evidence="11">
    <location>
        <begin position="137"/>
        <end position="158"/>
    </location>
</feature>
<keyword evidence="8 11" id="KW-0675">Receptor</keyword>
<feature type="transmembrane region" description="Helical" evidence="11">
    <location>
        <begin position="324"/>
        <end position="342"/>
    </location>
</feature>
<keyword evidence="2" id="KW-1003">Cell membrane</keyword>
<comment type="caution">
    <text evidence="11">Lacks conserved residue(s) required for the propagation of feature annotation.</text>
</comment>
<evidence type="ECO:0000256" key="8">
    <source>
        <dbReference type="ARBA" id="ARBA00023170"/>
    </source>
</evidence>
<dbReference type="PANTHER" id="PTHR21137:SF44">
    <property type="entry name" value="ODORANT RECEPTOR 13A-RELATED"/>
    <property type="match status" value="1"/>
</dbReference>
<feature type="transmembrane region" description="Helical" evidence="11">
    <location>
        <begin position="292"/>
        <end position="312"/>
    </location>
</feature>
<protein>
    <recommendedName>
        <fullName evidence="11">Odorant receptor</fullName>
    </recommendedName>
</protein>
<dbReference type="GO" id="GO:0005524">
    <property type="term" value="F:ATP binding"/>
    <property type="evidence" value="ECO:0007669"/>
    <property type="project" value="InterPro"/>
</dbReference>
<dbReference type="InterPro" id="IPR036640">
    <property type="entry name" value="ABC1_TM_sf"/>
</dbReference>
<feature type="transmembrane region" description="Helical" evidence="11">
    <location>
        <begin position="193"/>
        <end position="215"/>
    </location>
</feature>
<keyword evidence="5 11" id="KW-0552">Olfaction</keyword>